<name>X6NWA7_RETFI</name>
<dbReference type="SUPFAM" id="SSF56219">
    <property type="entry name" value="DNase I-like"/>
    <property type="match status" value="1"/>
</dbReference>
<sequence length="221" mass="24958">MSTGAITAEALGSMAITATPANSINNSGNNHSMTANGKATKARLMKQYKHMNDKKECMVSNSHPISDQSSVIDGHLRIVLYFVLYPNDEKRETFGDAIIPVSQNRDFVDRNINTKLVVKKREDETTHSVSLEEAMKLPPDHQLQHDIGRGILKKTFLPVESLLNMKKINLYQPTFKRRDWSIDYVLVNFPVSCVKNYTFGKRGGLSDHFLIITEFSMPIKT</sequence>
<proteinExistence type="predicted"/>
<keyword evidence="2" id="KW-1185">Reference proteome</keyword>
<comment type="caution">
    <text evidence="1">The sequence shown here is derived from an EMBL/GenBank/DDBJ whole genome shotgun (WGS) entry which is preliminary data.</text>
</comment>
<reference evidence="1 2" key="1">
    <citation type="journal article" date="2013" name="Curr. Biol.">
        <title>The Genome of the Foraminiferan Reticulomyxa filosa.</title>
        <authorList>
            <person name="Glockner G."/>
            <person name="Hulsmann N."/>
            <person name="Schleicher M."/>
            <person name="Noegel A.A."/>
            <person name="Eichinger L."/>
            <person name="Gallinger C."/>
            <person name="Pawlowski J."/>
            <person name="Sierra R."/>
            <person name="Euteneuer U."/>
            <person name="Pillet L."/>
            <person name="Moustafa A."/>
            <person name="Platzer M."/>
            <person name="Groth M."/>
            <person name="Szafranski K."/>
            <person name="Schliwa M."/>
        </authorList>
    </citation>
    <scope>NUCLEOTIDE SEQUENCE [LARGE SCALE GENOMIC DNA]</scope>
</reference>
<gene>
    <name evidence="1" type="ORF">RFI_06847</name>
</gene>
<evidence type="ECO:0000313" key="1">
    <source>
        <dbReference type="EMBL" id="ETO30271.1"/>
    </source>
</evidence>
<dbReference type="AlphaFoldDB" id="X6NWA7"/>
<protein>
    <recommendedName>
        <fullName evidence="3">Endonuclease/exonuclease/phosphatase domain-containing protein</fullName>
    </recommendedName>
</protein>
<accession>X6NWA7</accession>
<dbReference type="Proteomes" id="UP000023152">
    <property type="component" value="Unassembled WGS sequence"/>
</dbReference>
<evidence type="ECO:0008006" key="3">
    <source>
        <dbReference type="Google" id="ProtNLM"/>
    </source>
</evidence>
<evidence type="ECO:0000313" key="2">
    <source>
        <dbReference type="Proteomes" id="UP000023152"/>
    </source>
</evidence>
<organism evidence="1 2">
    <name type="scientific">Reticulomyxa filosa</name>
    <dbReference type="NCBI Taxonomy" id="46433"/>
    <lineage>
        <taxon>Eukaryota</taxon>
        <taxon>Sar</taxon>
        <taxon>Rhizaria</taxon>
        <taxon>Retaria</taxon>
        <taxon>Foraminifera</taxon>
        <taxon>Monothalamids</taxon>
        <taxon>Reticulomyxidae</taxon>
        <taxon>Reticulomyxa</taxon>
    </lineage>
</organism>
<dbReference type="EMBL" id="ASPP01005579">
    <property type="protein sequence ID" value="ETO30271.1"/>
    <property type="molecule type" value="Genomic_DNA"/>
</dbReference>
<dbReference type="InterPro" id="IPR036691">
    <property type="entry name" value="Endo/exonu/phosph_ase_sf"/>
</dbReference>